<reference evidence="3" key="1">
    <citation type="submission" date="2007-02" db="EMBL/GenBank/DDBJ databases">
        <authorList>
            <person name="DeShazer D."/>
            <person name="Woods D.E."/>
            <person name="Nierman W.C."/>
        </authorList>
    </citation>
    <scope>NUCLEOTIDE SEQUENCE [LARGE SCALE GENOMIC DNA]</scope>
    <source>
        <strain evidence="3">1106a</strain>
    </source>
</reference>
<sequence length="173" mass="18538">MGARWRSGARRFAATAARRDRARASARVGANVAGRVPRWSTRGVRDCVGRASREGGRARSVAAFARTSAQARRGAVLGAAVSEFGSPPRSTFVSRTKARPGARRRVAAGSIAAARNSRTIRRRRLEPLRDAVISISSLSCPFAIVISVVACHALHTDGRRARKRIDAVRAGAR</sequence>
<evidence type="ECO:0000313" key="3">
    <source>
        <dbReference type="Proteomes" id="UP000006738"/>
    </source>
</evidence>
<dbReference type="HOGENOM" id="CLU_1674610_0_0_4"/>
<evidence type="ECO:0000256" key="1">
    <source>
        <dbReference type="SAM" id="Phobius"/>
    </source>
</evidence>
<protein>
    <submittedName>
        <fullName evidence="2">Uncharacterized protein</fullName>
    </submittedName>
</protein>
<keyword evidence="1" id="KW-0812">Transmembrane</keyword>
<proteinExistence type="predicted"/>
<feature type="transmembrane region" description="Helical" evidence="1">
    <location>
        <begin position="131"/>
        <end position="155"/>
    </location>
</feature>
<dbReference type="RefSeq" id="WP_004536589.1">
    <property type="nucleotide sequence ID" value="NC_009078.1"/>
</dbReference>
<evidence type="ECO:0000313" key="2">
    <source>
        <dbReference type="EMBL" id="ABN95582.1"/>
    </source>
</evidence>
<keyword evidence="1" id="KW-1133">Transmembrane helix</keyword>
<accession>A3P728</accession>
<name>A3P728_BURP0</name>
<dbReference type="AlphaFoldDB" id="A3P728"/>
<dbReference type="KEGG" id="bpl:BURPS1106A_A2105"/>
<gene>
    <name evidence="2" type="ordered locus">BURPS1106A_A2105</name>
</gene>
<keyword evidence="1" id="KW-0472">Membrane</keyword>
<dbReference type="Proteomes" id="UP000006738">
    <property type="component" value="Chromosome II"/>
</dbReference>
<dbReference type="EMBL" id="CP000573">
    <property type="protein sequence ID" value="ABN95582.1"/>
    <property type="molecule type" value="Genomic_DNA"/>
</dbReference>
<organism evidence="2 3">
    <name type="scientific">Burkholderia pseudomallei (strain 1106a)</name>
    <dbReference type="NCBI Taxonomy" id="357348"/>
    <lineage>
        <taxon>Bacteria</taxon>
        <taxon>Pseudomonadati</taxon>
        <taxon>Pseudomonadota</taxon>
        <taxon>Betaproteobacteria</taxon>
        <taxon>Burkholderiales</taxon>
        <taxon>Burkholderiaceae</taxon>
        <taxon>Burkholderia</taxon>
        <taxon>pseudomallei group</taxon>
    </lineage>
</organism>